<proteinExistence type="predicted"/>
<feature type="region of interest" description="Disordered" evidence="1">
    <location>
        <begin position="36"/>
        <end position="56"/>
    </location>
</feature>
<protein>
    <submittedName>
        <fullName evidence="2">Uncharacterized protein</fullName>
    </submittedName>
</protein>
<gene>
    <name evidence="2" type="ORF">JG688_00006328</name>
</gene>
<organism evidence="2 3">
    <name type="scientific">Phytophthora aleatoria</name>
    <dbReference type="NCBI Taxonomy" id="2496075"/>
    <lineage>
        <taxon>Eukaryota</taxon>
        <taxon>Sar</taxon>
        <taxon>Stramenopiles</taxon>
        <taxon>Oomycota</taxon>
        <taxon>Peronosporomycetes</taxon>
        <taxon>Peronosporales</taxon>
        <taxon>Peronosporaceae</taxon>
        <taxon>Phytophthora</taxon>
    </lineage>
</organism>
<sequence length="75" mass="8272">MPFSNYIQSNLFVNSEFVADQFFIRDMERPLLDARHATPAASGTRERAVPTNPGLASFPHEGGASTCISRVNRGF</sequence>
<accession>A0A8J5IZP1</accession>
<dbReference type="Proteomes" id="UP000709295">
    <property type="component" value="Unassembled WGS sequence"/>
</dbReference>
<evidence type="ECO:0000313" key="3">
    <source>
        <dbReference type="Proteomes" id="UP000709295"/>
    </source>
</evidence>
<keyword evidence="3" id="KW-1185">Reference proteome</keyword>
<evidence type="ECO:0000256" key="1">
    <source>
        <dbReference type="SAM" id="MobiDB-lite"/>
    </source>
</evidence>
<evidence type="ECO:0000313" key="2">
    <source>
        <dbReference type="EMBL" id="KAG6967416.1"/>
    </source>
</evidence>
<name>A0A8J5IZP1_9STRA</name>
<comment type="caution">
    <text evidence="2">The sequence shown here is derived from an EMBL/GenBank/DDBJ whole genome shotgun (WGS) entry which is preliminary data.</text>
</comment>
<dbReference type="EMBL" id="JAENGY010000273">
    <property type="protein sequence ID" value="KAG6967416.1"/>
    <property type="molecule type" value="Genomic_DNA"/>
</dbReference>
<reference evidence="2" key="1">
    <citation type="submission" date="2021-01" db="EMBL/GenBank/DDBJ databases">
        <title>Phytophthora aleatoria, a newly-described species from Pinus radiata is distinct from Phytophthora cactorum isolates based on comparative genomics.</title>
        <authorList>
            <person name="Mcdougal R."/>
            <person name="Panda P."/>
            <person name="Williams N."/>
            <person name="Studholme D.J."/>
        </authorList>
    </citation>
    <scope>NUCLEOTIDE SEQUENCE</scope>
    <source>
        <strain evidence="2">NZFS 4037</strain>
    </source>
</reference>
<dbReference type="AlphaFoldDB" id="A0A8J5IZP1"/>